<dbReference type="AlphaFoldDB" id="A0A367IK41"/>
<comment type="caution">
    <text evidence="1">The sequence shown here is derived from an EMBL/GenBank/DDBJ whole genome shotgun (WGS) entry which is preliminary data.</text>
</comment>
<evidence type="ECO:0008006" key="3">
    <source>
        <dbReference type="Google" id="ProtNLM"/>
    </source>
</evidence>
<dbReference type="Gene3D" id="3.40.50.720">
    <property type="entry name" value="NAD(P)-binding Rossmann-like Domain"/>
    <property type="match status" value="1"/>
</dbReference>
<name>A0A367IK41_RHIST</name>
<keyword evidence="2" id="KW-1185">Reference proteome</keyword>
<dbReference type="Gene3D" id="3.90.25.10">
    <property type="entry name" value="UDP-galactose 4-epimerase, domain 1"/>
    <property type="match status" value="1"/>
</dbReference>
<dbReference type="Proteomes" id="UP000253551">
    <property type="component" value="Unassembled WGS sequence"/>
</dbReference>
<dbReference type="EMBL" id="PJQM01007533">
    <property type="protein sequence ID" value="RCH78052.1"/>
    <property type="molecule type" value="Genomic_DNA"/>
</dbReference>
<gene>
    <name evidence="1" type="ORF">CU098_006198</name>
</gene>
<dbReference type="OrthoDB" id="10254221at2759"/>
<proteinExistence type="predicted"/>
<accession>A0A367IK41</accession>
<organism evidence="1 2">
    <name type="scientific">Rhizopus stolonifer</name>
    <name type="common">Rhizopus nigricans</name>
    <dbReference type="NCBI Taxonomy" id="4846"/>
    <lineage>
        <taxon>Eukaryota</taxon>
        <taxon>Fungi</taxon>
        <taxon>Fungi incertae sedis</taxon>
        <taxon>Mucoromycota</taxon>
        <taxon>Mucoromycotina</taxon>
        <taxon>Mucoromycetes</taxon>
        <taxon>Mucorales</taxon>
        <taxon>Mucorineae</taxon>
        <taxon>Rhizopodaceae</taxon>
        <taxon>Rhizopus</taxon>
    </lineage>
</organism>
<evidence type="ECO:0000313" key="1">
    <source>
        <dbReference type="EMBL" id="RCH78052.1"/>
    </source>
</evidence>
<sequence length="141" mass="16528">MDQNHDRQVYTLSGPESLNGKQMASMLANATGYKNYKFQQTRPMDISYYLENIGLDIWFDARLKQEMSKIYQETFRDEEYRYRAYGVPSAKHVQTMLDYFDWVQKTSSSICVPHATMITNAPTKNIQSFFTENAHAFKPRV</sequence>
<evidence type="ECO:0000313" key="2">
    <source>
        <dbReference type="Proteomes" id="UP000253551"/>
    </source>
</evidence>
<protein>
    <recommendedName>
        <fullName evidence="3">NmrA-like domain-containing protein</fullName>
    </recommendedName>
</protein>
<dbReference type="STRING" id="4846.A0A367IK41"/>
<reference evidence="1 2" key="1">
    <citation type="journal article" date="2018" name="G3 (Bethesda)">
        <title>Phylogenetic and Phylogenomic Definition of Rhizopus Species.</title>
        <authorList>
            <person name="Gryganskyi A.P."/>
            <person name="Golan J."/>
            <person name="Dolatabadi S."/>
            <person name="Mondo S."/>
            <person name="Robb S."/>
            <person name="Idnurm A."/>
            <person name="Muszewska A."/>
            <person name="Steczkiewicz K."/>
            <person name="Masonjones S."/>
            <person name="Liao H.L."/>
            <person name="Gajdeczka M.T."/>
            <person name="Anike F."/>
            <person name="Vuek A."/>
            <person name="Anishchenko I.M."/>
            <person name="Voigt K."/>
            <person name="de Hoog G.S."/>
            <person name="Smith M.E."/>
            <person name="Heitman J."/>
            <person name="Vilgalys R."/>
            <person name="Stajich J.E."/>
        </authorList>
    </citation>
    <scope>NUCLEOTIDE SEQUENCE [LARGE SCALE GENOMIC DNA]</scope>
    <source>
        <strain evidence="1 2">LSU 92-RS-03</strain>
    </source>
</reference>